<sequence length="86" mass="10283">QLSQKHREFYLDKSGMSPIVPYFVVPVKEMERYPHPIDIPPLSAKTRWHLVRLSPMNLRTYQTYPSGKRVPSKERANRDSFFECRF</sequence>
<dbReference type="PANTHER" id="PTHR34924">
    <property type="entry name" value="UPF0573 PROTEIN C2ORF70"/>
    <property type="match status" value="1"/>
</dbReference>
<dbReference type="AlphaFoldDB" id="A0A7L3LP19"/>
<evidence type="ECO:0000313" key="1">
    <source>
        <dbReference type="EMBL" id="NXU55866.1"/>
    </source>
</evidence>
<feature type="non-terminal residue" evidence="1">
    <location>
        <position position="86"/>
    </location>
</feature>
<dbReference type="EMBL" id="VZTY01025030">
    <property type="protein sequence ID" value="NXU55866.1"/>
    <property type="molecule type" value="Genomic_DNA"/>
</dbReference>
<comment type="caution">
    <text evidence="1">The sequence shown here is derived from an EMBL/GenBank/DDBJ whole genome shotgun (WGS) entry which is preliminary data.</text>
</comment>
<dbReference type="InterPro" id="IPR052329">
    <property type="entry name" value="CIMIP2C"/>
</dbReference>
<accession>A0A7L3LP19</accession>
<dbReference type="OrthoDB" id="8181742at2759"/>
<dbReference type="Proteomes" id="UP000582182">
    <property type="component" value="Unassembled WGS sequence"/>
</dbReference>
<reference evidence="1 2" key="1">
    <citation type="submission" date="2019-09" db="EMBL/GenBank/DDBJ databases">
        <title>Bird 10,000 Genomes (B10K) Project - Family phase.</title>
        <authorList>
            <person name="Zhang G."/>
        </authorList>
    </citation>
    <scope>NUCLEOTIDE SEQUENCE [LARGE SCALE GENOMIC DNA]</scope>
    <source>
        <strain evidence="1">B10K-DU-029-46</strain>
    </source>
</reference>
<feature type="non-terminal residue" evidence="1">
    <location>
        <position position="1"/>
    </location>
</feature>
<organism evidence="1 2">
    <name type="scientific">Turnix velox</name>
    <name type="common">Little buttonquail</name>
    <dbReference type="NCBI Taxonomy" id="2529409"/>
    <lineage>
        <taxon>Eukaryota</taxon>
        <taxon>Metazoa</taxon>
        <taxon>Chordata</taxon>
        <taxon>Craniata</taxon>
        <taxon>Vertebrata</taxon>
        <taxon>Euteleostomi</taxon>
        <taxon>Archelosauria</taxon>
        <taxon>Archosauria</taxon>
        <taxon>Dinosauria</taxon>
        <taxon>Saurischia</taxon>
        <taxon>Theropoda</taxon>
        <taxon>Coelurosauria</taxon>
        <taxon>Aves</taxon>
        <taxon>Neognathae</taxon>
        <taxon>Neoaves</taxon>
        <taxon>Charadriiformes</taxon>
        <taxon>Turnicidae</taxon>
        <taxon>Turnix</taxon>
    </lineage>
</organism>
<protein>
    <submittedName>
        <fullName evidence="1">CB070 protein</fullName>
    </submittedName>
</protein>
<keyword evidence="2" id="KW-1185">Reference proteome</keyword>
<evidence type="ECO:0000313" key="2">
    <source>
        <dbReference type="Proteomes" id="UP000582182"/>
    </source>
</evidence>
<gene>
    <name evidence="1" type="primary">Cb070</name>
    <name evidence="1" type="ORF">TURVEL_R05115</name>
</gene>
<name>A0A7L3LP19_9CHAR</name>
<proteinExistence type="predicted"/>
<dbReference type="PANTHER" id="PTHR34924:SF1">
    <property type="entry name" value="PROTEIN FAM166C"/>
    <property type="match status" value="1"/>
</dbReference>